<dbReference type="STRING" id="1219043.SCH01S_28_00070"/>
<protein>
    <submittedName>
        <fullName evidence="1">Uncharacterized protein</fullName>
    </submittedName>
</protein>
<gene>
    <name evidence="1" type="ORF">SCH01S_28_00070</name>
</gene>
<proteinExistence type="predicted"/>
<name>A0A0E9MNM4_9SPHN</name>
<sequence length="236" mass="25775">MLALKGDWLVGLDLSPSLAFADRGAYFPGWERSPADARGLWALVEEIAHDEPHLGANRFVDHPEASRHFRRHGGRCGDLFPPGAGRFRVVEDASREQRLCNPYSNFNLVGAAQVGKSSLTGMRLFHRIDGKLPIWPYDPVPSGGPVVVEIYTSIAATAAGLPRGRTKIRDPDTLDRALVALGSRKHAPLARYDDHATDAILAAAWLRAVARDPELWSPSGLTPGLARTEGWTFGVR</sequence>
<dbReference type="AlphaFoldDB" id="A0A0E9MNM4"/>
<accession>A0A0E9MNM4</accession>
<evidence type="ECO:0000313" key="2">
    <source>
        <dbReference type="Proteomes" id="UP000033202"/>
    </source>
</evidence>
<dbReference type="Proteomes" id="UP000033202">
    <property type="component" value="Unassembled WGS sequence"/>
</dbReference>
<keyword evidence="2" id="KW-1185">Reference proteome</keyword>
<comment type="caution">
    <text evidence="1">The sequence shown here is derived from an EMBL/GenBank/DDBJ whole genome shotgun (WGS) entry which is preliminary data.</text>
</comment>
<dbReference type="EMBL" id="BBWU01000028">
    <property type="protein sequence ID" value="GAO39149.1"/>
    <property type="molecule type" value="Genomic_DNA"/>
</dbReference>
<reference evidence="1 2" key="1">
    <citation type="submission" date="2015-04" db="EMBL/GenBank/DDBJ databases">
        <title>Whole genome shotgun sequence of Sphingomonas changbaiensis NBRC 104936.</title>
        <authorList>
            <person name="Katano-Makiyama Y."/>
            <person name="Hosoyama A."/>
            <person name="Hashimoto M."/>
            <person name="Noguchi M."/>
            <person name="Tsuchikane K."/>
            <person name="Ohji S."/>
            <person name="Yamazoe A."/>
            <person name="Ichikawa N."/>
            <person name="Kimura A."/>
            <person name="Fujita N."/>
        </authorList>
    </citation>
    <scope>NUCLEOTIDE SEQUENCE [LARGE SCALE GENOMIC DNA]</scope>
    <source>
        <strain evidence="1 2">NBRC 104936</strain>
    </source>
</reference>
<organism evidence="1 2">
    <name type="scientific">Sphingomonas changbaiensis NBRC 104936</name>
    <dbReference type="NCBI Taxonomy" id="1219043"/>
    <lineage>
        <taxon>Bacteria</taxon>
        <taxon>Pseudomonadati</taxon>
        <taxon>Pseudomonadota</taxon>
        <taxon>Alphaproteobacteria</taxon>
        <taxon>Sphingomonadales</taxon>
        <taxon>Sphingomonadaceae</taxon>
        <taxon>Sphingomonas</taxon>
    </lineage>
</organism>
<evidence type="ECO:0000313" key="1">
    <source>
        <dbReference type="EMBL" id="GAO39149.1"/>
    </source>
</evidence>